<dbReference type="InterPro" id="IPR019060">
    <property type="entry name" value="DUF2382"/>
</dbReference>
<accession>A0ABS4K8J8</accession>
<dbReference type="PANTHER" id="PTHR38463">
    <property type="entry name" value="STRESS RESPONSE PROTEIN YSNF"/>
    <property type="match status" value="1"/>
</dbReference>
<sequence length="140" mass="16210">MVENSSNTLHEADSLQGMIQIKEEQLDIAKRWVETGDVKIYKETYTKEKSFTVPVTCEELIIEKITFPSSNTGDQEVEKEVIRIPLSEEQIEFRKKNVALENVSVYKEKIEEIKHIEETLNKERAKLKISGSPQIIDESR</sequence>
<reference evidence="2 3" key="1">
    <citation type="submission" date="2021-03" db="EMBL/GenBank/DDBJ databases">
        <title>Genomic Encyclopedia of Type Strains, Phase IV (KMG-IV): sequencing the most valuable type-strain genomes for metagenomic binning, comparative biology and taxonomic classification.</title>
        <authorList>
            <person name="Goeker M."/>
        </authorList>
    </citation>
    <scope>NUCLEOTIDE SEQUENCE [LARGE SCALE GENOMIC DNA]</scope>
    <source>
        <strain evidence="2 3">DSM 28650</strain>
    </source>
</reference>
<gene>
    <name evidence="2" type="ORF">J2Z44_003957</name>
</gene>
<dbReference type="InterPro" id="IPR052967">
    <property type="entry name" value="Stress_Response_Assoc"/>
</dbReference>
<dbReference type="Proteomes" id="UP001519308">
    <property type="component" value="Unassembled WGS sequence"/>
</dbReference>
<evidence type="ECO:0000313" key="3">
    <source>
        <dbReference type="Proteomes" id="UP001519308"/>
    </source>
</evidence>
<proteinExistence type="predicted"/>
<dbReference type="NCBIfam" id="TIGR02271">
    <property type="entry name" value="YsnF/AvaK domain"/>
    <property type="match status" value="1"/>
</dbReference>
<protein>
    <submittedName>
        <fullName evidence="2">Uncharacterized protein (TIGR02271 family)</fullName>
    </submittedName>
</protein>
<feature type="domain" description="DUF2382" evidence="1">
    <location>
        <begin position="19"/>
        <end position="126"/>
    </location>
</feature>
<evidence type="ECO:0000259" key="1">
    <source>
        <dbReference type="Pfam" id="PF09557"/>
    </source>
</evidence>
<comment type="caution">
    <text evidence="2">The sequence shown here is derived from an EMBL/GenBank/DDBJ whole genome shotgun (WGS) entry which is preliminary data.</text>
</comment>
<dbReference type="EMBL" id="JAGGLL010000049">
    <property type="protein sequence ID" value="MBP2024102.1"/>
    <property type="molecule type" value="Genomic_DNA"/>
</dbReference>
<keyword evidence="3" id="KW-1185">Reference proteome</keyword>
<organism evidence="2 3">
    <name type="scientific">Clostridium punense</name>
    <dbReference type="NCBI Taxonomy" id="1054297"/>
    <lineage>
        <taxon>Bacteria</taxon>
        <taxon>Bacillati</taxon>
        <taxon>Bacillota</taxon>
        <taxon>Clostridia</taxon>
        <taxon>Eubacteriales</taxon>
        <taxon>Clostridiaceae</taxon>
        <taxon>Clostridium</taxon>
    </lineage>
</organism>
<evidence type="ECO:0000313" key="2">
    <source>
        <dbReference type="EMBL" id="MBP2024102.1"/>
    </source>
</evidence>
<name>A0ABS4K8J8_9CLOT</name>
<dbReference type="RefSeq" id="WP_021282640.1">
    <property type="nucleotide sequence ID" value="NZ_JAGGLL010000049.1"/>
</dbReference>
<dbReference type="PANTHER" id="PTHR38463:SF1">
    <property type="entry name" value="STRESS RESPONSE PROTEIN YSNF"/>
    <property type="match status" value="1"/>
</dbReference>
<dbReference type="Pfam" id="PF09557">
    <property type="entry name" value="DUF2382"/>
    <property type="match status" value="1"/>
</dbReference>